<organism evidence="1 2">
    <name type="scientific">Actinopolyspora xinjiangensis</name>
    <dbReference type="NCBI Taxonomy" id="405564"/>
    <lineage>
        <taxon>Bacteria</taxon>
        <taxon>Bacillati</taxon>
        <taxon>Actinomycetota</taxon>
        <taxon>Actinomycetes</taxon>
        <taxon>Actinopolysporales</taxon>
        <taxon>Actinopolysporaceae</taxon>
        <taxon>Actinopolyspora</taxon>
    </lineage>
</organism>
<dbReference type="AlphaFoldDB" id="A0A1H0VD22"/>
<evidence type="ECO:0000313" key="2">
    <source>
        <dbReference type="Proteomes" id="UP000199497"/>
    </source>
</evidence>
<evidence type="ECO:0000313" key="1">
    <source>
        <dbReference type="EMBL" id="SDP76128.1"/>
    </source>
</evidence>
<dbReference type="EMBL" id="FNJR01000008">
    <property type="protein sequence ID" value="SDP76128.1"/>
    <property type="molecule type" value="Genomic_DNA"/>
</dbReference>
<name>A0A1H0VD22_9ACTN</name>
<accession>A0A1H0VD22</accession>
<keyword evidence="2" id="KW-1185">Reference proteome</keyword>
<sequence>MTGAEGGRACVVPRLTSCWPSFAPGGLFVFGPKDAPEVVAHVFQWDTRADVVILRGERDVSAYRVPTFPDTDVFVPELVSWHYHASAAWTLRAVLTIDPPGHPDAPTAVLRSVPGCGIPMERRRPVSIRPTALAGTVGPGERARFRASGAGF</sequence>
<gene>
    <name evidence="1" type="ORF">SAMN04487905_108178</name>
</gene>
<proteinExistence type="predicted"/>
<reference evidence="2" key="1">
    <citation type="submission" date="2016-10" db="EMBL/GenBank/DDBJ databases">
        <authorList>
            <person name="Varghese N."/>
            <person name="Submissions S."/>
        </authorList>
    </citation>
    <scope>NUCLEOTIDE SEQUENCE [LARGE SCALE GENOMIC DNA]</scope>
    <source>
        <strain evidence="2">DSM 46732</strain>
    </source>
</reference>
<dbReference type="Proteomes" id="UP000199497">
    <property type="component" value="Unassembled WGS sequence"/>
</dbReference>
<protein>
    <submittedName>
        <fullName evidence="1">Uncharacterized protein</fullName>
    </submittedName>
</protein>